<evidence type="ECO:0000259" key="11">
    <source>
        <dbReference type="Pfam" id="PF02782"/>
    </source>
</evidence>
<dbReference type="InterPro" id="IPR043129">
    <property type="entry name" value="ATPase_NBD"/>
</dbReference>
<dbReference type="SUPFAM" id="SSF53067">
    <property type="entry name" value="Actin-like ATPase domain"/>
    <property type="match status" value="2"/>
</dbReference>
<gene>
    <name evidence="8" type="primary">xylB</name>
    <name evidence="12" type="ORF">BST27_25360</name>
</gene>
<dbReference type="Pfam" id="PF00370">
    <property type="entry name" value="FGGY_N"/>
    <property type="match status" value="1"/>
</dbReference>
<feature type="domain" description="Carbohydrate kinase FGGY N-terminal" evidence="10">
    <location>
        <begin position="4"/>
        <end position="214"/>
    </location>
</feature>
<name>A0A1E3S8H5_MYCIE</name>
<evidence type="ECO:0000256" key="7">
    <source>
        <dbReference type="ARBA" id="ARBA00023277"/>
    </source>
</evidence>
<feature type="site" description="Important for activity" evidence="8">
    <location>
        <position position="8"/>
    </location>
</feature>
<organism evidence="12 13">
    <name type="scientific">Mycobacterium intermedium</name>
    <dbReference type="NCBI Taxonomy" id="28445"/>
    <lineage>
        <taxon>Bacteria</taxon>
        <taxon>Bacillati</taxon>
        <taxon>Actinomycetota</taxon>
        <taxon>Actinomycetes</taxon>
        <taxon>Mycobacteriales</taxon>
        <taxon>Mycobacteriaceae</taxon>
        <taxon>Mycobacterium</taxon>
        <taxon>Mycobacterium simiae complex</taxon>
    </lineage>
</organism>
<feature type="active site" description="Proton acceptor" evidence="8">
    <location>
        <position position="227"/>
    </location>
</feature>
<accession>A0A1E3S8H5</accession>
<feature type="binding site" evidence="8">
    <location>
        <begin position="71"/>
        <end position="72"/>
    </location>
    <ligand>
        <name>substrate</name>
    </ligand>
</feature>
<dbReference type="Gene3D" id="3.30.420.40">
    <property type="match status" value="2"/>
</dbReference>
<comment type="similarity">
    <text evidence="1 8 9">Belongs to the FGGY kinase family.</text>
</comment>
<dbReference type="InterPro" id="IPR000577">
    <property type="entry name" value="Carb_kinase_FGGY"/>
</dbReference>
<keyword evidence="2 8" id="KW-0859">Xylose metabolism</keyword>
<evidence type="ECO:0000256" key="4">
    <source>
        <dbReference type="ARBA" id="ARBA00022741"/>
    </source>
</evidence>
<dbReference type="PANTHER" id="PTHR43095">
    <property type="entry name" value="SUGAR KINASE"/>
    <property type="match status" value="1"/>
</dbReference>
<evidence type="ECO:0000259" key="10">
    <source>
        <dbReference type="Pfam" id="PF00370"/>
    </source>
</evidence>
<comment type="function">
    <text evidence="8">Catalyzes the phosphorylation of D-xylulose to D-xylulose 5-phosphate.</text>
</comment>
<proteinExistence type="inferred from homology"/>
<dbReference type="InterPro" id="IPR018485">
    <property type="entry name" value="FGGY_C"/>
</dbReference>
<keyword evidence="3 8" id="KW-0808">Transferase</keyword>
<evidence type="ECO:0000256" key="3">
    <source>
        <dbReference type="ARBA" id="ARBA00022679"/>
    </source>
</evidence>
<dbReference type="AlphaFoldDB" id="A0A1E3S8H5"/>
<dbReference type="RefSeq" id="WP_069421278.1">
    <property type="nucleotide sequence ID" value="NZ_CBCRZH010000087.1"/>
</dbReference>
<protein>
    <recommendedName>
        <fullName evidence="8">Xylulose kinase</fullName>
        <shortName evidence="8">Xylulokinase</shortName>
        <ecNumber evidence="8">2.7.1.17</ecNumber>
    </recommendedName>
</protein>
<evidence type="ECO:0000313" key="12">
    <source>
        <dbReference type="EMBL" id="ORA96487.1"/>
    </source>
</evidence>
<keyword evidence="13" id="KW-1185">Reference proteome</keyword>
<dbReference type="GO" id="GO:0005524">
    <property type="term" value="F:ATP binding"/>
    <property type="evidence" value="ECO:0007669"/>
    <property type="project" value="UniProtKB-UniRule"/>
</dbReference>
<dbReference type="EMBL" id="MVHT01000096">
    <property type="protein sequence ID" value="ORA96487.1"/>
    <property type="molecule type" value="Genomic_DNA"/>
</dbReference>
<dbReference type="InterPro" id="IPR018484">
    <property type="entry name" value="FGGY_N"/>
</dbReference>
<keyword evidence="4 8" id="KW-0547">Nucleotide-binding</keyword>
<evidence type="ECO:0000256" key="9">
    <source>
        <dbReference type="RuleBase" id="RU003733"/>
    </source>
</evidence>
<dbReference type="CDD" id="cd07809">
    <property type="entry name" value="ASKHA_NBD_FGGY_BaXK-like"/>
    <property type="match status" value="1"/>
</dbReference>
<evidence type="ECO:0000256" key="2">
    <source>
        <dbReference type="ARBA" id="ARBA00022629"/>
    </source>
</evidence>
<comment type="catalytic activity">
    <reaction evidence="8">
        <text>D-xylulose + ATP = D-xylulose 5-phosphate + ADP + H(+)</text>
        <dbReference type="Rhea" id="RHEA:10964"/>
        <dbReference type="ChEBI" id="CHEBI:15378"/>
        <dbReference type="ChEBI" id="CHEBI:17140"/>
        <dbReference type="ChEBI" id="CHEBI:30616"/>
        <dbReference type="ChEBI" id="CHEBI:57737"/>
        <dbReference type="ChEBI" id="CHEBI:456216"/>
        <dbReference type="EC" id="2.7.1.17"/>
    </reaction>
</comment>
<dbReference type="Pfam" id="PF02782">
    <property type="entry name" value="FGGY_C"/>
    <property type="match status" value="1"/>
</dbReference>
<evidence type="ECO:0000256" key="8">
    <source>
        <dbReference type="HAMAP-Rule" id="MF_02220"/>
    </source>
</evidence>
<dbReference type="HAMAP" id="MF_02220">
    <property type="entry name" value="XylB"/>
    <property type="match status" value="1"/>
</dbReference>
<dbReference type="GO" id="GO:0004856">
    <property type="term" value="F:D-xylulokinase activity"/>
    <property type="evidence" value="ECO:0007669"/>
    <property type="project" value="UniProtKB-UniRule"/>
</dbReference>
<dbReference type="GO" id="GO:0005998">
    <property type="term" value="P:xylulose catabolic process"/>
    <property type="evidence" value="ECO:0007669"/>
    <property type="project" value="UniProtKB-UniRule"/>
</dbReference>
<dbReference type="PANTHER" id="PTHR43095:SF5">
    <property type="entry name" value="XYLULOSE KINASE"/>
    <property type="match status" value="1"/>
</dbReference>
<dbReference type="GO" id="GO:0042732">
    <property type="term" value="P:D-xylose metabolic process"/>
    <property type="evidence" value="ECO:0007669"/>
    <property type="project" value="UniProtKB-KW"/>
</dbReference>
<reference evidence="12 13" key="1">
    <citation type="submission" date="2017-02" db="EMBL/GenBank/DDBJ databases">
        <title>The new phylogeny of genus Mycobacterium.</title>
        <authorList>
            <person name="Tortoli E."/>
            <person name="Trovato A."/>
            <person name="Cirillo D.M."/>
        </authorList>
    </citation>
    <scope>NUCLEOTIDE SEQUENCE [LARGE SCALE GENOMIC DNA]</scope>
    <source>
        <strain evidence="12 13">DSM 44049</strain>
    </source>
</reference>
<evidence type="ECO:0000256" key="5">
    <source>
        <dbReference type="ARBA" id="ARBA00022777"/>
    </source>
</evidence>
<evidence type="ECO:0000256" key="6">
    <source>
        <dbReference type="ARBA" id="ARBA00022840"/>
    </source>
</evidence>
<feature type="domain" description="Carbohydrate kinase FGGY C-terminal" evidence="11">
    <location>
        <begin position="244"/>
        <end position="426"/>
    </location>
</feature>
<evidence type="ECO:0000256" key="1">
    <source>
        <dbReference type="ARBA" id="ARBA00009156"/>
    </source>
</evidence>
<dbReference type="PIRSF" id="PIRSF000538">
    <property type="entry name" value="GlpK"/>
    <property type="match status" value="1"/>
</dbReference>
<dbReference type="InterPro" id="IPR006000">
    <property type="entry name" value="Xylulokinase"/>
</dbReference>
<sequence>MTLVAGIDSSTQSCKVLVCDADTGDVVRSGRAAHPDGTEIEPAAWESATRDAIADAGGLDDVDAVAVGAQQHGMVCLDTGGQVVRRALLWNDVRSAEAALALVDELGGPDAWAQAVGLVPLAAITVAKLRWLADHEPSNADRTAAVCLPHDWLTWRLNRDGGALDIATLTTDRSDASGTGYYDAAGGNYRFDLLELALRARRPELPEVLGPAERASGARIFGAGLGDNAAAALGLGADEGDVIVSVGTSGVVCAVTADPVRDGAGFVAGFADGTGRYLPLVCTLNGARILDATAAMLRVDHDELSRLALSAPPGSAGLVLVPYFEGERTPNRPNATGALHGLRVSNSQPANVARAAVEGLLCALADGLAQLTKHGVVARRILLIGGAAQSQALREIAPMVFGLPVLVPSPAEYVALGAARQAAWALRGTPLPPAWQPPATQEYTADPTPEVAQRYAQLRDLTEGAP</sequence>
<keyword evidence="7 8" id="KW-0119">Carbohydrate metabolism</keyword>
<dbReference type="Proteomes" id="UP000192739">
    <property type="component" value="Unassembled WGS sequence"/>
</dbReference>
<dbReference type="PROSITE" id="PS00445">
    <property type="entry name" value="FGGY_KINASES_2"/>
    <property type="match status" value="1"/>
</dbReference>
<keyword evidence="6 8" id="KW-0067">ATP-binding</keyword>
<keyword evidence="5 8" id="KW-0418">Kinase</keyword>
<dbReference type="InterPro" id="IPR050406">
    <property type="entry name" value="FGGY_Carb_Kinase"/>
</dbReference>
<dbReference type="EC" id="2.7.1.17" evidence="8"/>
<dbReference type="STRING" id="28445.BHQ20_21990"/>
<evidence type="ECO:0000313" key="13">
    <source>
        <dbReference type="Proteomes" id="UP000192739"/>
    </source>
</evidence>
<dbReference type="OrthoDB" id="9805576at2"/>
<dbReference type="InterPro" id="IPR018483">
    <property type="entry name" value="Carb_kinase_FGGY_CS"/>
</dbReference>
<comment type="caution">
    <text evidence="12">The sequence shown here is derived from an EMBL/GenBank/DDBJ whole genome shotgun (WGS) entry which is preliminary data.</text>
</comment>